<organism evidence="2 3">
    <name type="scientific">Anaeramoeba ignava</name>
    <name type="common">Anaerobic marine amoeba</name>
    <dbReference type="NCBI Taxonomy" id="1746090"/>
    <lineage>
        <taxon>Eukaryota</taxon>
        <taxon>Metamonada</taxon>
        <taxon>Anaeramoebidae</taxon>
        <taxon>Anaeramoeba</taxon>
    </lineage>
</organism>
<feature type="signal peptide" evidence="1">
    <location>
        <begin position="1"/>
        <end position="21"/>
    </location>
</feature>
<comment type="caution">
    <text evidence="2">The sequence shown here is derived from an EMBL/GenBank/DDBJ whole genome shotgun (WGS) entry which is preliminary data.</text>
</comment>
<dbReference type="EMBL" id="JAPDFW010000083">
    <property type="protein sequence ID" value="KAJ5071987.1"/>
    <property type="molecule type" value="Genomic_DNA"/>
</dbReference>
<accession>A0A9Q0LFL1</accession>
<evidence type="ECO:0000313" key="3">
    <source>
        <dbReference type="Proteomes" id="UP001149090"/>
    </source>
</evidence>
<reference evidence="2" key="1">
    <citation type="submission" date="2022-10" db="EMBL/GenBank/DDBJ databases">
        <title>Novel sulphate-reducing endosymbionts in the free-living metamonad Anaeramoeba.</title>
        <authorList>
            <person name="Jerlstrom-Hultqvist J."/>
            <person name="Cepicka I."/>
            <person name="Gallot-Lavallee L."/>
            <person name="Salas-Leiva D."/>
            <person name="Curtis B.A."/>
            <person name="Zahonova K."/>
            <person name="Pipaliya S."/>
            <person name="Dacks J."/>
            <person name="Roger A.J."/>
        </authorList>
    </citation>
    <scope>NUCLEOTIDE SEQUENCE</scope>
    <source>
        <strain evidence="2">BMAN</strain>
    </source>
</reference>
<evidence type="ECO:0008006" key="4">
    <source>
        <dbReference type="Google" id="ProtNLM"/>
    </source>
</evidence>
<proteinExistence type="predicted"/>
<evidence type="ECO:0000256" key="1">
    <source>
        <dbReference type="SAM" id="SignalP"/>
    </source>
</evidence>
<keyword evidence="3" id="KW-1185">Reference proteome</keyword>
<dbReference type="Proteomes" id="UP001149090">
    <property type="component" value="Unassembled WGS sequence"/>
</dbReference>
<keyword evidence="1" id="KW-0732">Signal</keyword>
<dbReference type="AlphaFoldDB" id="A0A9Q0LFL1"/>
<evidence type="ECO:0000313" key="2">
    <source>
        <dbReference type="EMBL" id="KAJ5071987.1"/>
    </source>
</evidence>
<name>A0A9Q0LFL1_ANAIG</name>
<protein>
    <recommendedName>
        <fullName evidence="4">Transmembrane protein</fullName>
    </recommendedName>
</protein>
<feature type="chain" id="PRO_5040171877" description="Transmembrane protein" evidence="1">
    <location>
        <begin position="22"/>
        <end position="123"/>
    </location>
</feature>
<sequence length="123" mass="14617">MKKFFFFFLISILFLILFVTSNKIIQKTYQDQQCGKHVMVAYFEVDRCYTNIDGSFKINSTTSTEFLEFSCTDKECQDCIFSSFSLEKCYLLNNISRKYESSAIKFSIRPLIYFFLITLFFSF</sequence>
<gene>
    <name evidence="2" type="ORF">M0811_09631</name>
</gene>